<proteinExistence type="predicted"/>
<sequence>MAERKGAMAAKRECCSKRRVSRYFAFLVILKTAVEWYSRSLKIAIVEVLATKQQWQPKGQNNPITSKGRRVVVVMLWVFATVVVVVQMELRKGKTVLEDRGGSPSVAGVKHEAPRPWSSLGVPVSNIRMTMGVAEEVKEER</sequence>
<evidence type="ECO:0000313" key="1">
    <source>
        <dbReference type="EMBL" id="EMS50537.1"/>
    </source>
</evidence>
<accession>M7YSU8</accession>
<name>M7YSU8_TRIUA</name>
<protein>
    <submittedName>
        <fullName evidence="1">Uncharacterized protein</fullName>
    </submittedName>
</protein>
<reference evidence="1" key="1">
    <citation type="journal article" date="2013" name="Nature">
        <title>Draft genome of the wheat A-genome progenitor Triticum urartu.</title>
        <authorList>
            <person name="Ling H.Q."/>
            <person name="Zhao S."/>
            <person name="Liu D."/>
            <person name="Wang J."/>
            <person name="Sun H."/>
            <person name="Zhang C."/>
            <person name="Fan H."/>
            <person name="Li D."/>
            <person name="Dong L."/>
            <person name="Tao Y."/>
            <person name="Gao C."/>
            <person name="Wu H."/>
            <person name="Li Y."/>
            <person name="Cui Y."/>
            <person name="Guo X."/>
            <person name="Zheng S."/>
            <person name="Wang B."/>
            <person name="Yu K."/>
            <person name="Liang Q."/>
            <person name="Yang W."/>
            <person name="Lou X."/>
            <person name="Chen J."/>
            <person name="Feng M."/>
            <person name="Jian J."/>
            <person name="Zhang X."/>
            <person name="Luo G."/>
            <person name="Jiang Y."/>
            <person name="Liu J."/>
            <person name="Wang Z."/>
            <person name="Sha Y."/>
            <person name="Zhang B."/>
            <person name="Wu H."/>
            <person name="Tang D."/>
            <person name="Shen Q."/>
            <person name="Xue P."/>
            <person name="Zou S."/>
            <person name="Wang X."/>
            <person name="Liu X."/>
            <person name="Wang F."/>
            <person name="Yang Y."/>
            <person name="An X."/>
            <person name="Dong Z."/>
            <person name="Zhang K."/>
            <person name="Zhang X."/>
            <person name="Luo M.C."/>
            <person name="Dvorak J."/>
            <person name="Tong Y."/>
            <person name="Wang J."/>
            <person name="Yang H."/>
            <person name="Li Z."/>
            <person name="Wang D."/>
            <person name="Zhang A."/>
            <person name="Wang J."/>
        </authorList>
    </citation>
    <scope>NUCLEOTIDE SEQUENCE</scope>
</reference>
<dbReference type="EMBL" id="KD230507">
    <property type="protein sequence ID" value="EMS50537.1"/>
    <property type="molecule type" value="Genomic_DNA"/>
</dbReference>
<gene>
    <name evidence="1" type="ORF">TRIUR3_29833</name>
</gene>
<organism evidence="1">
    <name type="scientific">Triticum urartu</name>
    <name type="common">Red wild einkorn</name>
    <name type="synonym">Crithodium urartu</name>
    <dbReference type="NCBI Taxonomy" id="4572"/>
    <lineage>
        <taxon>Eukaryota</taxon>
        <taxon>Viridiplantae</taxon>
        <taxon>Streptophyta</taxon>
        <taxon>Embryophyta</taxon>
        <taxon>Tracheophyta</taxon>
        <taxon>Spermatophyta</taxon>
        <taxon>Magnoliopsida</taxon>
        <taxon>Liliopsida</taxon>
        <taxon>Poales</taxon>
        <taxon>Poaceae</taxon>
        <taxon>BOP clade</taxon>
        <taxon>Pooideae</taxon>
        <taxon>Triticodae</taxon>
        <taxon>Triticeae</taxon>
        <taxon>Triticinae</taxon>
        <taxon>Triticum</taxon>
    </lineage>
</organism>
<dbReference type="AlphaFoldDB" id="M7YSU8"/>